<dbReference type="Pfam" id="PF00589">
    <property type="entry name" value="Phage_integrase"/>
    <property type="match status" value="1"/>
</dbReference>
<protein>
    <submittedName>
        <fullName evidence="7">Site-specific integrase</fullName>
    </submittedName>
</protein>
<dbReference type="InterPro" id="IPR011010">
    <property type="entry name" value="DNA_brk_join_enz"/>
</dbReference>
<dbReference type="PROSITE" id="PS51900">
    <property type="entry name" value="CB"/>
    <property type="match status" value="1"/>
</dbReference>
<name>A0ABS2BZP6_9PSED</name>
<dbReference type="InterPro" id="IPR010998">
    <property type="entry name" value="Integrase_recombinase_N"/>
</dbReference>
<evidence type="ECO:0000256" key="1">
    <source>
        <dbReference type="ARBA" id="ARBA00022908"/>
    </source>
</evidence>
<evidence type="ECO:0000256" key="4">
    <source>
        <dbReference type="PROSITE-ProRule" id="PRU01248"/>
    </source>
</evidence>
<dbReference type="PROSITE" id="PS51898">
    <property type="entry name" value="TYR_RECOMBINASE"/>
    <property type="match status" value="1"/>
</dbReference>
<comment type="caution">
    <text evidence="7">The sequence shown here is derived from an EMBL/GenBank/DDBJ whole genome shotgun (WGS) entry which is preliminary data.</text>
</comment>
<dbReference type="InterPro" id="IPR013762">
    <property type="entry name" value="Integrase-like_cat_sf"/>
</dbReference>
<keyword evidence="8" id="KW-1185">Reference proteome</keyword>
<dbReference type="EMBL" id="JACOPV010000009">
    <property type="protein sequence ID" value="MBM5459097.1"/>
    <property type="molecule type" value="Genomic_DNA"/>
</dbReference>
<keyword evidence="1" id="KW-0229">DNA integration</keyword>
<dbReference type="InterPro" id="IPR002104">
    <property type="entry name" value="Integrase_catalytic"/>
</dbReference>
<evidence type="ECO:0000259" key="5">
    <source>
        <dbReference type="PROSITE" id="PS51898"/>
    </source>
</evidence>
<dbReference type="Proteomes" id="UP000745663">
    <property type="component" value="Unassembled WGS sequence"/>
</dbReference>
<dbReference type="RefSeq" id="WP_203585000.1">
    <property type="nucleotide sequence ID" value="NZ_JACOPV010000009.1"/>
</dbReference>
<dbReference type="InterPro" id="IPR052925">
    <property type="entry name" value="Phage_Integrase-like_Recomb"/>
</dbReference>
<feature type="domain" description="Tyr recombinase" evidence="5">
    <location>
        <begin position="125"/>
        <end position="337"/>
    </location>
</feature>
<sequence length="357" mass="40030">MRATPGTEIDAPRQRLTVEELREAAVSSNTADAYKSAIRHYQITCGRLLPAQPDEICQYLADHAHLLSVRTLEVRLAALSKWHQVQGLPDPTRTVDVKHVMKGVRKKFMSPPKKAKPFKIEVIRKIVAHLDAEALQALCEIQHGESRETVQYRKARRRQLKALRDKALLLVGFWRAFRSDELSRLVVQNITAVRGQDIELYLTHSKTDRAAKGKAYHMVALRELCPVSAYLDWIEESGICEGPVFRKIHHWGAVAEDGIASKSIGPVLRDMCESAGIDSESISTHSMRHGFANWAAKENWSLPSIMSFVGWASHRNAAGYIRDNHDFGSLSLNSPADRIEGSHSSTVGQTYLAIPER</sequence>
<dbReference type="InterPro" id="IPR044068">
    <property type="entry name" value="CB"/>
</dbReference>
<organism evidence="7 8">
    <name type="scientific">Pseudomonas arcuscaelestis</name>
    <dbReference type="NCBI Taxonomy" id="2710591"/>
    <lineage>
        <taxon>Bacteria</taxon>
        <taxon>Pseudomonadati</taxon>
        <taxon>Pseudomonadota</taxon>
        <taxon>Gammaproteobacteria</taxon>
        <taxon>Pseudomonadales</taxon>
        <taxon>Pseudomonadaceae</taxon>
        <taxon>Pseudomonas</taxon>
    </lineage>
</organism>
<dbReference type="SUPFAM" id="SSF56349">
    <property type="entry name" value="DNA breaking-rejoining enzymes"/>
    <property type="match status" value="1"/>
</dbReference>
<keyword evidence="2 4" id="KW-0238">DNA-binding</keyword>
<dbReference type="PANTHER" id="PTHR34605">
    <property type="entry name" value="PHAGE_INTEGRASE DOMAIN-CONTAINING PROTEIN"/>
    <property type="match status" value="1"/>
</dbReference>
<proteinExistence type="predicted"/>
<dbReference type="PANTHER" id="PTHR34605:SF3">
    <property type="entry name" value="P CELL-TYPE AGGLUTINATION PROTEIN MAP4-LIKE-RELATED"/>
    <property type="match status" value="1"/>
</dbReference>
<feature type="domain" description="Core-binding (CB)" evidence="6">
    <location>
        <begin position="16"/>
        <end position="87"/>
    </location>
</feature>
<evidence type="ECO:0000256" key="2">
    <source>
        <dbReference type="ARBA" id="ARBA00023125"/>
    </source>
</evidence>
<evidence type="ECO:0000313" key="7">
    <source>
        <dbReference type="EMBL" id="MBM5459097.1"/>
    </source>
</evidence>
<accession>A0ABS2BZP6</accession>
<gene>
    <name evidence="7" type="ORF">H8F21_16130</name>
</gene>
<dbReference type="CDD" id="cd00799">
    <property type="entry name" value="INT_Cre_C"/>
    <property type="match status" value="1"/>
</dbReference>
<evidence type="ECO:0000313" key="8">
    <source>
        <dbReference type="Proteomes" id="UP000745663"/>
    </source>
</evidence>
<dbReference type="Gene3D" id="1.10.443.10">
    <property type="entry name" value="Intergrase catalytic core"/>
    <property type="match status" value="1"/>
</dbReference>
<dbReference type="Gene3D" id="1.10.150.130">
    <property type="match status" value="1"/>
</dbReference>
<dbReference type="SUPFAM" id="SSF47823">
    <property type="entry name" value="lambda integrase-like, N-terminal domain"/>
    <property type="match status" value="1"/>
</dbReference>
<evidence type="ECO:0000259" key="6">
    <source>
        <dbReference type="PROSITE" id="PS51900"/>
    </source>
</evidence>
<reference evidence="7 8" key="1">
    <citation type="submission" date="2020-08" db="EMBL/GenBank/DDBJ databases">
        <title>Description of novel Pseudomonas species.</title>
        <authorList>
            <person name="Duman M."/>
            <person name="Mulet M."/>
            <person name="Altun S."/>
            <person name="Saticioglu I.B."/>
            <person name="Lalucat J."/>
            <person name="Garcia-Valdes E."/>
        </authorList>
    </citation>
    <scope>NUCLEOTIDE SEQUENCE [LARGE SCALE GENOMIC DNA]</scope>
    <source>
        <strain evidence="7 8">P66</strain>
    </source>
</reference>
<keyword evidence="3" id="KW-0233">DNA recombination</keyword>
<evidence type="ECO:0000256" key="3">
    <source>
        <dbReference type="ARBA" id="ARBA00023172"/>
    </source>
</evidence>